<evidence type="ECO:0008006" key="9">
    <source>
        <dbReference type="Google" id="ProtNLM"/>
    </source>
</evidence>
<evidence type="ECO:0000313" key="8">
    <source>
        <dbReference type="EMBL" id="GAH82188.1"/>
    </source>
</evidence>
<dbReference type="AlphaFoldDB" id="X1KJF5"/>
<comment type="subcellular location">
    <subcellularLocation>
        <location evidence="1">Endomembrane system</location>
        <topology evidence="1">Multi-pass membrane protein</topology>
    </subcellularLocation>
</comment>
<evidence type="ECO:0000256" key="1">
    <source>
        <dbReference type="ARBA" id="ARBA00004127"/>
    </source>
</evidence>
<feature type="transmembrane region" description="Helical" evidence="7">
    <location>
        <begin position="62"/>
        <end position="80"/>
    </location>
</feature>
<evidence type="ECO:0000256" key="7">
    <source>
        <dbReference type="SAM" id="Phobius"/>
    </source>
</evidence>
<keyword evidence="6 7" id="KW-0472">Membrane</keyword>
<keyword evidence="5 7" id="KW-1133">Transmembrane helix</keyword>
<gene>
    <name evidence="8" type="ORF">S03H2_63109</name>
</gene>
<evidence type="ECO:0000256" key="6">
    <source>
        <dbReference type="ARBA" id="ARBA00023136"/>
    </source>
</evidence>
<dbReference type="InterPro" id="IPR003667">
    <property type="entry name" value="NqrDE/RnfAE"/>
</dbReference>
<keyword evidence="4" id="KW-1278">Translocase</keyword>
<dbReference type="GO" id="GO:0012505">
    <property type="term" value="C:endomembrane system"/>
    <property type="evidence" value="ECO:0007669"/>
    <property type="project" value="UniProtKB-SubCell"/>
</dbReference>
<dbReference type="PANTHER" id="PTHR30335">
    <property type="entry name" value="INTEGRAL MEMBRANE PROTEIN OF SOXR-REDUCING COMPLEX"/>
    <property type="match status" value="1"/>
</dbReference>
<feature type="transmembrane region" description="Helical" evidence="7">
    <location>
        <begin position="20"/>
        <end position="41"/>
    </location>
</feature>
<feature type="non-terminal residue" evidence="8">
    <location>
        <position position="1"/>
    </location>
</feature>
<dbReference type="Pfam" id="PF02508">
    <property type="entry name" value="Rnf-Nqr"/>
    <property type="match status" value="1"/>
</dbReference>
<evidence type="ECO:0000256" key="3">
    <source>
        <dbReference type="ARBA" id="ARBA00022692"/>
    </source>
</evidence>
<evidence type="ECO:0000256" key="5">
    <source>
        <dbReference type="ARBA" id="ARBA00022989"/>
    </source>
</evidence>
<comment type="caution">
    <text evidence="8">The sequence shown here is derived from an EMBL/GenBank/DDBJ whole genome shotgun (WGS) entry which is preliminary data.</text>
</comment>
<dbReference type="InterPro" id="IPR050133">
    <property type="entry name" value="NqrDE/RnfAE_oxidrdctase"/>
</dbReference>
<keyword evidence="3 7" id="KW-0812">Transmembrane</keyword>
<dbReference type="EMBL" id="BARU01040857">
    <property type="protein sequence ID" value="GAH82188.1"/>
    <property type="molecule type" value="Genomic_DNA"/>
</dbReference>
<proteinExistence type="predicted"/>
<sequence length="81" mass="8418">TTNCAVLGITLINAKESYSLLESIAASLGGGVGFLLVLIIMSGIREKLEVADTPRSMRGLPVAMLVGMLLGLTFFGFGGMI</sequence>
<protein>
    <recommendedName>
        <fullName evidence="9">Electron transport complex subunit RsxA</fullName>
    </recommendedName>
</protein>
<accession>X1KJF5</accession>
<reference evidence="8" key="1">
    <citation type="journal article" date="2014" name="Front. Microbiol.">
        <title>High frequency of phylogenetically diverse reductive dehalogenase-homologous genes in deep subseafloor sedimentary metagenomes.</title>
        <authorList>
            <person name="Kawai M."/>
            <person name="Futagami T."/>
            <person name="Toyoda A."/>
            <person name="Takaki Y."/>
            <person name="Nishi S."/>
            <person name="Hori S."/>
            <person name="Arai W."/>
            <person name="Tsubouchi T."/>
            <person name="Morono Y."/>
            <person name="Uchiyama I."/>
            <person name="Ito T."/>
            <person name="Fujiyama A."/>
            <person name="Inagaki F."/>
            <person name="Takami H."/>
        </authorList>
    </citation>
    <scope>NUCLEOTIDE SEQUENCE</scope>
    <source>
        <strain evidence="8">Expedition CK06-06</strain>
    </source>
</reference>
<name>X1KJF5_9ZZZZ</name>
<dbReference type="PANTHER" id="PTHR30335:SF0">
    <property type="entry name" value="ION-TRANSLOCATING OXIDOREDUCTASE COMPLEX SUBUNIT A"/>
    <property type="match status" value="1"/>
</dbReference>
<evidence type="ECO:0000256" key="4">
    <source>
        <dbReference type="ARBA" id="ARBA00022967"/>
    </source>
</evidence>
<keyword evidence="2" id="KW-0813">Transport</keyword>
<organism evidence="8">
    <name type="scientific">marine sediment metagenome</name>
    <dbReference type="NCBI Taxonomy" id="412755"/>
    <lineage>
        <taxon>unclassified sequences</taxon>
        <taxon>metagenomes</taxon>
        <taxon>ecological metagenomes</taxon>
    </lineage>
</organism>
<dbReference type="GO" id="GO:0005886">
    <property type="term" value="C:plasma membrane"/>
    <property type="evidence" value="ECO:0007669"/>
    <property type="project" value="TreeGrafter"/>
</dbReference>
<evidence type="ECO:0000256" key="2">
    <source>
        <dbReference type="ARBA" id="ARBA00022448"/>
    </source>
</evidence>